<dbReference type="AlphaFoldDB" id="A0AAP0IPQ6"/>
<accession>A0AAP0IPQ6</accession>
<reference evidence="1 2" key="1">
    <citation type="submission" date="2024-01" db="EMBL/GenBank/DDBJ databases">
        <title>Genome assemblies of Stephania.</title>
        <authorList>
            <person name="Yang L."/>
        </authorList>
    </citation>
    <scope>NUCLEOTIDE SEQUENCE [LARGE SCALE GENOMIC DNA]</scope>
    <source>
        <strain evidence="1">JXDWG</strain>
        <tissue evidence="1">Leaf</tissue>
    </source>
</reference>
<evidence type="ECO:0000313" key="2">
    <source>
        <dbReference type="Proteomes" id="UP001419268"/>
    </source>
</evidence>
<dbReference type="PANTHER" id="PTHR36015:SF6">
    <property type="entry name" value="HOLLIDAY JUNCTION RESOLVASE MOC1, CHLOROPLASTIC-RELATED"/>
    <property type="match status" value="1"/>
</dbReference>
<dbReference type="EMBL" id="JBBNAG010000007">
    <property type="protein sequence ID" value="KAK9119473.1"/>
    <property type="molecule type" value="Genomic_DNA"/>
</dbReference>
<dbReference type="GO" id="GO:0008821">
    <property type="term" value="F:crossover junction DNA endonuclease activity"/>
    <property type="evidence" value="ECO:0007669"/>
    <property type="project" value="InterPro"/>
</dbReference>
<evidence type="ECO:0000313" key="1">
    <source>
        <dbReference type="EMBL" id="KAK9119473.1"/>
    </source>
</evidence>
<organism evidence="1 2">
    <name type="scientific">Stephania cephalantha</name>
    <dbReference type="NCBI Taxonomy" id="152367"/>
    <lineage>
        <taxon>Eukaryota</taxon>
        <taxon>Viridiplantae</taxon>
        <taxon>Streptophyta</taxon>
        <taxon>Embryophyta</taxon>
        <taxon>Tracheophyta</taxon>
        <taxon>Spermatophyta</taxon>
        <taxon>Magnoliopsida</taxon>
        <taxon>Ranunculales</taxon>
        <taxon>Menispermaceae</taxon>
        <taxon>Menispermoideae</taxon>
        <taxon>Cissampelideae</taxon>
        <taxon>Stephania</taxon>
    </lineage>
</organism>
<proteinExistence type="predicted"/>
<gene>
    <name evidence="1" type="ORF">Scep_017566</name>
</gene>
<dbReference type="Proteomes" id="UP001419268">
    <property type="component" value="Unassembled WGS sequence"/>
</dbReference>
<keyword evidence="2" id="KW-1185">Reference proteome</keyword>
<dbReference type="InterPro" id="IPR045290">
    <property type="entry name" value="MOC1-like"/>
</dbReference>
<comment type="caution">
    <text evidence="1">The sequence shown here is derived from an EMBL/GenBank/DDBJ whole genome shotgun (WGS) entry which is preliminary data.</text>
</comment>
<protein>
    <submittedName>
        <fullName evidence="1">Uncharacterized protein</fullName>
    </submittedName>
</protein>
<name>A0AAP0IPQ6_9MAGN</name>
<sequence length="63" mass="7005">MLYSSLIIVVKTELAYSLMFLNTDESRNAACSLFPSMASLLKRKKDHGRAGALLIVESRQTKS</sequence>
<dbReference type="PANTHER" id="PTHR36015">
    <property type="entry name" value="HOLLIDAY JUNCTION RESOLVASE MOC1, CHLOROPLASTIC-RELATED"/>
    <property type="match status" value="1"/>
</dbReference>